<feature type="domain" description="Conjugative transposon TraM C-terminal" evidence="3">
    <location>
        <begin position="298"/>
        <end position="447"/>
    </location>
</feature>
<dbReference type="NCBIfam" id="TIGR03779">
    <property type="entry name" value="Bac_Flav_CT_M"/>
    <property type="match status" value="1"/>
</dbReference>
<dbReference type="InterPro" id="IPR022187">
    <property type="entry name" value="Conjug_transposon_TraM"/>
</dbReference>
<evidence type="ECO:0000259" key="3">
    <source>
        <dbReference type="Pfam" id="PF12508"/>
    </source>
</evidence>
<dbReference type="OrthoDB" id="1311366at2"/>
<dbReference type="RefSeq" id="WP_062648221.1">
    <property type="nucleotide sequence ID" value="NZ_LPUR01000001.1"/>
</dbReference>
<feature type="transmembrane region" description="Helical" evidence="2">
    <location>
        <begin position="38"/>
        <end position="55"/>
    </location>
</feature>
<evidence type="ECO:0000313" key="5">
    <source>
        <dbReference type="Proteomes" id="UP000070513"/>
    </source>
</evidence>
<dbReference type="Proteomes" id="UP000070513">
    <property type="component" value="Unassembled WGS sequence"/>
</dbReference>
<evidence type="ECO:0000256" key="1">
    <source>
        <dbReference type="SAM" id="MobiDB-lite"/>
    </source>
</evidence>
<reference evidence="4 5" key="2">
    <citation type="journal article" date="2016" name="Genome Announc.">
        <title>Draft Genome Sequence of a Biocontrol Rhizobacterium, Chryseobacterium kwangjuense Strain KJ1R5, Isolated from Pepper (Capsicum annuum).</title>
        <authorList>
            <person name="Jeong J.J."/>
            <person name="Park H."/>
            <person name="Park B.H."/>
            <person name="Mannaa M."/>
            <person name="Sang M.K."/>
            <person name="Choi I.G."/>
            <person name="Kim K.D."/>
        </authorList>
    </citation>
    <scope>NUCLEOTIDE SEQUENCE [LARGE SCALE GENOMIC DNA]</scope>
    <source>
        <strain evidence="4 5">KJ1R5</strain>
    </source>
</reference>
<gene>
    <name evidence="4" type="ORF">AU378_03940</name>
</gene>
<sequence>MEEKENKRISIIVDDEAGADNSSLINNNSKADKLKKPLIFGLMGIVFIACLFLIFKPKKSAEGINDEGLKNVVPEATDKGLQADKQKAYEKEMLDEKEAQQRNSMQSLADYWNNSGDSSVALESSGSVPSSSSGSTPANIGNPGYQNNSLTSYRNAQSTLSSFYQDDDREKLELRRKVDQLENKLSEKDVPAATTLNDQLTLMEKSYQMASKYLPSGTQAPNTAVPTPPKDSSNHANQTSQSKSEKTESLKRVSKSIVTALYREPDDSSFLASLESEKNRGFLTVGSREQIVVVRNSIRAIIVETKTVTADGSVKLRLLEDATIAGYSIPKGTEMEAGTKFQGNRLHLKVSSVEVQGNIVPAEILAYDLNGQPGLAVPGSDEINAAGEIAANMSQTSGMNISMSRSAGQQVVSDLTRGLVQGVSGYFSKKIRTVKVTLKSGQQVLLVTKKNN</sequence>
<dbReference type="InterPro" id="IPR055407">
    <property type="entry name" value="TraM_C"/>
</dbReference>
<keyword evidence="2" id="KW-0812">Transmembrane</keyword>
<dbReference type="EMBL" id="LPUR01000001">
    <property type="protein sequence ID" value="KXH84916.1"/>
    <property type="molecule type" value="Genomic_DNA"/>
</dbReference>
<dbReference type="Pfam" id="PF12508">
    <property type="entry name" value="Transposon_TraM"/>
    <property type="match status" value="1"/>
</dbReference>
<feature type="region of interest" description="Disordered" evidence="1">
    <location>
        <begin position="119"/>
        <end position="151"/>
    </location>
</feature>
<protein>
    <submittedName>
        <fullName evidence="4">Conjugal transfer protein TraM</fullName>
    </submittedName>
</protein>
<reference evidence="5" key="1">
    <citation type="submission" date="2015-12" db="EMBL/GenBank/DDBJ databases">
        <title>Genome sequence of a biocontrol rhizobacterium Chryseobacterium kwangjuense strain KJ1R5 isolated from pepper (Capsicum annuum L.).</title>
        <authorList>
            <person name="Jeong J.-J."/>
            <person name="Park H."/>
            <person name="Mannaa M."/>
            <person name="Sang M.K."/>
            <person name="Choi I.-G."/>
            <person name="Kim K.D."/>
        </authorList>
    </citation>
    <scope>NUCLEOTIDE SEQUENCE [LARGE SCALE GENOMIC DNA]</scope>
    <source>
        <strain evidence="5">KJ1R5</strain>
    </source>
</reference>
<keyword evidence="2" id="KW-0472">Membrane</keyword>
<keyword evidence="2" id="KW-1133">Transmembrane helix</keyword>
<dbReference type="AlphaFoldDB" id="A0A135WJ31"/>
<evidence type="ECO:0000313" key="4">
    <source>
        <dbReference type="EMBL" id="KXH84916.1"/>
    </source>
</evidence>
<proteinExistence type="predicted"/>
<feature type="compositionally biased region" description="Polar residues" evidence="1">
    <location>
        <begin position="216"/>
        <end position="242"/>
    </location>
</feature>
<feature type="region of interest" description="Disordered" evidence="1">
    <location>
        <begin position="214"/>
        <end position="251"/>
    </location>
</feature>
<organism evidence="4 5">
    <name type="scientific">Chryseobacterium kwangjuense</name>
    <dbReference type="NCBI Taxonomy" id="267125"/>
    <lineage>
        <taxon>Bacteria</taxon>
        <taxon>Pseudomonadati</taxon>
        <taxon>Bacteroidota</taxon>
        <taxon>Flavobacteriia</taxon>
        <taxon>Flavobacteriales</taxon>
        <taxon>Weeksellaceae</taxon>
        <taxon>Chryseobacterium group</taxon>
        <taxon>Chryseobacterium</taxon>
    </lineage>
</organism>
<comment type="caution">
    <text evidence="4">The sequence shown here is derived from an EMBL/GenBank/DDBJ whole genome shotgun (WGS) entry which is preliminary data.</text>
</comment>
<accession>A0A135WJ31</accession>
<name>A0A135WJ31_9FLAO</name>
<feature type="compositionally biased region" description="Low complexity" evidence="1">
    <location>
        <begin position="119"/>
        <end position="135"/>
    </location>
</feature>
<feature type="compositionally biased region" description="Polar residues" evidence="1">
    <location>
        <begin position="136"/>
        <end position="151"/>
    </location>
</feature>
<evidence type="ECO:0000256" key="2">
    <source>
        <dbReference type="SAM" id="Phobius"/>
    </source>
</evidence>